<name>A0A9W7F3R2_9STRA</name>
<evidence type="ECO:0000256" key="1">
    <source>
        <dbReference type="SAM" id="MobiDB-lite"/>
    </source>
</evidence>
<keyword evidence="4" id="KW-1185">Reference proteome</keyword>
<evidence type="ECO:0000313" key="4">
    <source>
        <dbReference type="Proteomes" id="UP001165122"/>
    </source>
</evidence>
<dbReference type="OrthoDB" id="10385402at2759"/>
<reference evidence="4" key="1">
    <citation type="journal article" date="2023" name="Commun. Biol.">
        <title>Genome analysis of Parmales, the sister group of diatoms, reveals the evolutionary specialization of diatoms from phago-mixotrophs to photoautotrophs.</title>
        <authorList>
            <person name="Ban H."/>
            <person name="Sato S."/>
            <person name="Yoshikawa S."/>
            <person name="Yamada K."/>
            <person name="Nakamura Y."/>
            <person name="Ichinomiya M."/>
            <person name="Sato N."/>
            <person name="Blanc-Mathieu R."/>
            <person name="Endo H."/>
            <person name="Kuwata A."/>
            <person name="Ogata H."/>
        </authorList>
    </citation>
    <scope>NUCLEOTIDE SEQUENCE [LARGE SCALE GENOMIC DNA]</scope>
    <source>
        <strain evidence="4">NIES 3700</strain>
    </source>
</reference>
<feature type="transmembrane region" description="Helical" evidence="2">
    <location>
        <begin position="62"/>
        <end position="81"/>
    </location>
</feature>
<dbReference type="AlphaFoldDB" id="A0A9W7F3R2"/>
<dbReference type="Proteomes" id="UP001165122">
    <property type="component" value="Unassembled WGS sequence"/>
</dbReference>
<feature type="region of interest" description="Disordered" evidence="1">
    <location>
        <begin position="1"/>
        <end position="33"/>
    </location>
</feature>
<organism evidence="3 4">
    <name type="scientific">Triparma laevis f. longispina</name>
    <dbReference type="NCBI Taxonomy" id="1714387"/>
    <lineage>
        <taxon>Eukaryota</taxon>
        <taxon>Sar</taxon>
        <taxon>Stramenopiles</taxon>
        <taxon>Ochrophyta</taxon>
        <taxon>Bolidophyceae</taxon>
        <taxon>Parmales</taxon>
        <taxon>Triparmaceae</taxon>
        <taxon>Triparma</taxon>
    </lineage>
</organism>
<comment type="caution">
    <text evidence="3">The sequence shown here is derived from an EMBL/GenBank/DDBJ whole genome shotgun (WGS) entry which is preliminary data.</text>
</comment>
<gene>
    <name evidence="3" type="ORF">TrLO_g10451</name>
</gene>
<proteinExistence type="predicted"/>
<protein>
    <submittedName>
        <fullName evidence="3">Uncharacterized protein</fullName>
    </submittedName>
</protein>
<evidence type="ECO:0000256" key="2">
    <source>
        <dbReference type="SAM" id="Phobius"/>
    </source>
</evidence>
<sequence>MDSSEPVRRSYTVGQTTKTKKKKSQKSHVSDTTHLSPGELALHSFKSIFAVPYMSRHRNLHINLAIFMCFINIILHSLVLAHDLTIASLPYFTMSLSITYNSYVILTHDLTFGALRYIVGGDECDPLPQLHSLTDPQCSSSLTELTCKGFYIDENESHHLGALCNTCAPGLNNSYTLFIVHASLHLLTMYLLFKRLDIRTDSPFTKQFTMLVSLASALAANESVKFNDACMNAAKQTHNAAFDNFTVTLQEGYCMDATRFSMLYSYVLFLGIMTTSSVPKKERKEAQSQIKGMAQLKKSGANFMVKVNSTDFGSLARQKKEESLKFAKELKLAQAKSKKVYVENKASNKTSNSRASTKFDSPYKYDAVQAFS</sequence>
<keyword evidence="2" id="KW-0812">Transmembrane</keyword>
<keyword evidence="2" id="KW-0472">Membrane</keyword>
<keyword evidence="2" id="KW-1133">Transmembrane helix</keyword>
<dbReference type="EMBL" id="BRXW01000039">
    <property type="protein sequence ID" value="GMI02064.1"/>
    <property type="molecule type" value="Genomic_DNA"/>
</dbReference>
<evidence type="ECO:0000313" key="3">
    <source>
        <dbReference type="EMBL" id="GMI02064.1"/>
    </source>
</evidence>
<accession>A0A9W7F3R2</accession>